<evidence type="ECO:0000313" key="2">
    <source>
        <dbReference type="EMBL" id="KAF1814583.1"/>
    </source>
</evidence>
<dbReference type="InterPro" id="IPR031342">
    <property type="entry name" value="Mug163-like"/>
</dbReference>
<organism evidence="2">
    <name type="scientific">Eremomyces bilateralis CBS 781.70</name>
    <dbReference type="NCBI Taxonomy" id="1392243"/>
    <lineage>
        <taxon>Eukaryota</taxon>
        <taxon>Fungi</taxon>
        <taxon>Dikarya</taxon>
        <taxon>Ascomycota</taxon>
        <taxon>Pezizomycotina</taxon>
        <taxon>Dothideomycetes</taxon>
        <taxon>Dothideomycetes incertae sedis</taxon>
        <taxon>Eremomycetales</taxon>
        <taxon>Eremomycetaceae</taxon>
        <taxon>Eremomyces</taxon>
    </lineage>
</organism>
<accession>A0A6G1G988</accession>
<dbReference type="EMBL" id="ML975153">
    <property type="protein sequence ID" value="KAF1814583.1"/>
    <property type="molecule type" value="Genomic_DNA"/>
</dbReference>
<dbReference type="GeneID" id="54419671"/>
<keyword evidence="3" id="KW-1185">Reference proteome</keyword>
<dbReference type="OrthoDB" id="5329385at2759"/>
<name>A0A6G1G988_9PEZI</name>
<feature type="region of interest" description="Disordered" evidence="1">
    <location>
        <begin position="122"/>
        <end position="144"/>
    </location>
</feature>
<dbReference type="Pfam" id="PF17119">
    <property type="entry name" value="MMU163"/>
    <property type="match status" value="1"/>
</dbReference>
<sequence length="156" mass="17085">MVKIGGRSVSQDVRHEKLVVKWRTCGKSSKNGNGAFVSGAVRQPGGIASTGAKGDQEGFTGLFIFEFDEEGRIVKHIIEQADEGENYDKTARVISVTDWLLGRAWGKKEEAMPGLAFGCCRSSSDDGGSDRQEQMRANEGVNDRNWQARRISSLSM</sequence>
<evidence type="ECO:0000313" key="4">
    <source>
        <dbReference type="RefSeq" id="XP_033536214.1"/>
    </source>
</evidence>
<dbReference type="AlphaFoldDB" id="A0A6G1G988"/>
<dbReference type="RefSeq" id="XP_033536214.1">
    <property type="nucleotide sequence ID" value="XM_033679101.1"/>
</dbReference>
<protein>
    <submittedName>
        <fullName evidence="2 4">Uncharacterized protein</fullName>
    </submittedName>
</protein>
<dbReference type="Proteomes" id="UP000504638">
    <property type="component" value="Unplaced"/>
</dbReference>
<evidence type="ECO:0000256" key="1">
    <source>
        <dbReference type="SAM" id="MobiDB-lite"/>
    </source>
</evidence>
<evidence type="ECO:0000313" key="3">
    <source>
        <dbReference type="Proteomes" id="UP000504638"/>
    </source>
</evidence>
<reference evidence="2 4" key="1">
    <citation type="submission" date="2020-01" db="EMBL/GenBank/DDBJ databases">
        <authorList>
            <consortium name="DOE Joint Genome Institute"/>
            <person name="Haridas S."/>
            <person name="Albert R."/>
            <person name="Binder M."/>
            <person name="Bloem J."/>
            <person name="Labutti K."/>
            <person name="Salamov A."/>
            <person name="Andreopoulos B."/>
            <person name="Baker S.E."/>
            <person name="Barry K."/>
            <person name="Bills G."/>
            <person name="Bluhm B.H."/>
            <person name="Cannon C."/>
            <person name="Castanera R."/>
            <person name="Culley D.E."/>
            <person name="Daum C."/>
            <person name="Ezra D."/>
            <person name="Gonzalez J.B."/>
            <person name="Henrissat B."/>
            <person name="Kuo A."/>
            <person name="Liang C."/>
            <person name="Lipzen A."/>
            <person name="Lutzoni F."/>
            <person name="Magnuson J."/>
            <person name="Mondo S."/>
            <person name="Nolan M."/>
            <person name="Ohm R."/>
            <person name="Pangilinan J."/>
            <person name="Park H.-J."/>
            <person name="Ramirez L."/>
            <person name="Alfaro M."/>
            <person name="Sun H."/>
            <person name="Tritt A."/>
            <person name="Yoshinaga Y."/>
            <person name="Zwiers L.-H."/>
            <person name="Turgeon B.G."/>
            <person name="Goodwin S.B."/>
            <person name="Spatafora J.W."/>
            <person name="Crous P.W."/>
            <person name="Grigoriev I.V."/>
        </authorList>
    </citation>
    <scope>NUCLEOTIDE SEQUENCE</scope>
    <source>
        <strain evidence="2 4">CBS 781.70</strain>
    </source>
</reference>
<proteinExistence type="predicted"/>
<reference evidence="4" key="2">
    <citation type="submission" date="2020-04" db="EMBL/GenBank/DDBJ databases">
        <authorList>
            <consortium name="NCBI Genome Project"/>
        </authorList>
    </citation>
    <scope>NUCLEOTIDE SEQUENCE</scope>
    <source>
        <strain evidence="4">CBS 781.70</strain>
    </source>
</reference>
<gene>
    <name evidence="2 4" type="ORF">P152DRAFT_456852</name>
</gene>
<reference evidence="4" key="3">
    <citation type="submission" date="2025-04" db="UniProtKB">
        <authorList>
            <consortium name="RefSeq"/>
        </authorList>
    </citation>
    <scope>IDENTIFICATION</scope>
    <source>
        <strain evidence="4">CBS 781.70</strain>
    </source>
</reference>